<keyword evidence="1" id="KW-0472">Membrane</keyword>
<evidence type="ECO:0000256" key="1">
    <source>
        <dbReference type="SAM" id="Phobius"/>
    </source>
</evidence>
<sequence>MSMDNWRQRFRLAVVKGGPLAGARYLDVTDDWLQRAAGSYRQDARFEKFARMATGGGVAPAEPGPSTPVPEAASGDLAAPLRPCRVVKSATRRSVLSVLKTAGSKVRALSFFMRAWLAVAFCVVLMRPLAIAVVAKLAGGFLRLVFRRTLELFLFVLEQLLEELLQQAAEAVAVPLAADQVTCPAQMTLPLLSQLLLVASSSAAGAFAHYVSLRLRTRPQLRL</sequence>
<dbReference type="AlphaFoldDB" id="A0A812RBH6"/>
<evidence type="ECO:0000313" key="3">
    <source>
        <dbReference type="Proteomes" id="UP000604046"/>
    </source>
</evidence>
<keyword evidence="1" id="KW-1133">Transmembrane helix</keyword>
<dbReference type="OrthoDB" id="10369027at2759"/>
<name>A0A812RBH6_9DINO</name>
<proteinExistence type="predicted"/>
<comment type="caution">
    <text evidence="2">The sequence shown here is derived from an EMBL/GenBank/DDBJ whole genome shotgun (WGS) entry which is preliminary data.</text>
</comment>
<gene>
    <name evidence="2" type="ORF">SNAT2548_LOCUS23396</name>
</gene>
<reference evidence="2" key="1">
    <citation type="submission" date="2021-02" db="EMBL/GenBank/DDBJ databases">
        <authorList>
            <person name="Dougan E. K."/>
            <person name="Rhodes N."/>
            <person name="Thang M."/>
            <person name="Chan C."/>
        </authorList>
    </citation>
    <scope>NUCLEOTIDE SEQUENCE</scope>
</reference>
<keyword evidence="1" id="KW-0812">Transmembrane</keyword>
<feature type="transmembrane region" description="Helical" evidence="1">
    <location>
        <begin position="115"/>
        <end position="138"/>
    </location>
</feature>
<accession>A0A812RBH6</accession>
<evidence type="ECO:0000313" key="2">
    <source>
        <dbReference type="EMBL" id="CAE7430462.1"/>
    </source>
</evidence>
<dbReference type="EMBL" id="CAJNDS010002321">
    <property type="protein sequence ID" value="CAE7430462.1"/>
    <property type="molecule type" value="Genomic_DNA"/>
</dbReference>
<protein>
    <submittedName>
        <fullName evidence="2">Uncharacterized protein</fullName>
    </submittedName>
</protein>
<dbReference type="Proteomes" id="UP000604046">
    <property type="component" value="Unassembled WGS sequence"/>
</dbReference>
<organism evidence="2 3">
    <name type="scientific">Symbiodinium natans</name>
    <dbReference type="NCBI Taxonomy" id="878477"/>
    <lineage>
        <taxon>Eukaryota</taxon>
        <taxon>Sar</taxon>
        <taxon>Alveolata</taxon>
        <taxon>Dinophyceae</taxon>
        <taxon>Suessiales</taxon>
        <taxon>Symbiodiniaceae</taxon>
        <taxon>Symbiodinium</taxon>
    </lineage>
</organism>
<feature type="transmembrane region" description="Helical" evidence="1">
    <location>
        <begin position="191"/>
        <end position="213"/>
    </location>
</feature>
<keyword evidence="3" id="KW-1185">Reference proteome</keyword>